<keyword evidence="4" id="KW-1185">Reference proteome</keyword>
<feature type="transmembrane region" description="Helical" evidence="1">
    <location>
        <begin position="149"/>
        <end position="173"/>
    </location>
</feature>
<dbReference type="EMBL" id="CAJZBQ010000017">
    <property type="protein sequence ID" value="CAG9317123.1"/>
    <property type="molecule type" value="Genomic_DNA"/>
</dbReference>
<accession>A0AAU9IVA9</accession>
<feature type="transmembrane region" description="Helical" evidence="1">
    <location>
        <begin position="318"/>
        <end position="340"/>
    </location>
</feature>
<organism evidence="3 4">
    <name type="scientific">Blepharisma stoltei</name>
    <dbReference type="NCBI Taxonomy" id="1481888"/>
    <lineage>
        <taxon>Eukaryota</taxon>
        <taxon>Sar</taxon>
        <taxon>Alveolata</taxon>
        <taxon>Ciliophora</taxon>
        <taxon>Postciliodesmatophora</taxon>
        <taxon>Heterotrichea</taxon>
        <taxon>Heterotrichida</taxon>
        <taxon>Blepharismidae</taxon>
        <taxon>Blepharisma</taxon>
    </lineage>
</organism>
<feature type="transmembrane region" description="Helical" evidence="1">
    <location>
        <begin position="1153"/>
        <end position="1177"/>
    </location>
</feature>
<dbReference type="Proteomes" id="UP001162131">
    <property type="component" value="Unassembled WGS sequence"/>
</dbReference>
<feature type="transmembrane region" description="Helical" evidence="1">
    <location>
        <begin position="1069"/>
        <end position="1091"/>
    </location>
</feature>
<evidence type="ECO:0000256" key="1">
    <source>
        <dbReference type="SAM" id="Phobius"/>
    </source>
</evidence>
<feature type="transmembrane region" description="Helical" evidence="1">
    <location>
        <begin position="294"/>
        <end position="312"/>
    </location>
</feature>
<feature type="transmembrane region" description="Helical" evidence="1">
    <location>
        <begin position="1338"/>
        <end position="1359"/>
    </location>
</feature>
<evidence type="ECO:0000313" key="4">
    <source>
        <dbReference type="Proteomes" id="UP001162131"/>
    </source>
</evidence>
<keyword evidence="1" id="KW-0472">Membrane</keyword>
<feature type="transmembrane region" description="Helical" evidence="1">
    <location>
        <begin position="23"/>
        <end position="42"/>
    </location>
</feature>
<sequence length="1384" mass="160952">MSLDFRNDGKESSLYRDFLSQSLYSSHIKTYFYGFFGNLFRIKYDIKTKFNVQLLNEVIINAIMTLQLTSLTWYPYLDIEGWDSYKIFWNRLGIVSYDEVCASLNIMEFCFYGTASLLMICLGSFWIFGIYIYLKKDPPAFLATFPQKIAFFLTSACLIPSTMISLMVFKYSLWPKKHVDEYDGISSGEALNFGVTGGICSIICIVLLVLISVWSEFFTCDIKHSHSKANLRARSSAALDIHRRWFYIFMGFAYIGFGDSNVIIHQIISALWSIYLLVKNIISMQYYNVFENSIIACGLASVSVTLLIFIFGQIMDNAMITVILSIFLQPMVLIFTILLARKNYYSLPCKIENIKNQFDFERKFRHFLIDENRENKNEVLDLFKEYWNMSLFQKNKFFVMWEFYYCLHLKDERLARIKLSKISTVKSSFEADIQEWRIFTWLLNRKYKPFPDINYLHYLKELSRVKKFDEKLCLILVELCSEFSSRSPKIDRLIKLVNKTSNSIKVTTENYKLITEKHKNFESYDLYASFLDNIISNHEEANLVNRKKNGLNQYQKNDDDRLENYGKGVGVILISCAVDSFGSIAYLNEKAAVTLKSSIINISGTSVMNFIPPPYDLIHEKIMKKFIFECTSTLVSSHHDLVFRCTDGFLLECDTLIKLSAFHNSAYFLLSFKPKKTSRHVALISGDGFIISHSISFPCYFSNEKSLKDMHISNIIPYYQNIKKGVPWIFTHNGKEVGLLVKNKAIRWKILNYLLIVHDDEELAKLKLKGDQESMEIINDIQNLYENDISQDLMLKNTDKLKNFPISLISRKKVKLNSILPGTVDNTALVIEENKIEEKMSSEDPSKYSSTFSSFSNAKFSKKLLMESKQKIQILQWVFFILMSSTIVIVVGILAYMISDVTYTTSMSSFYRYGRLLFDLGWMSDSARAIDKNIMLNGAKEQLYTYIYRLGNTSLELEDIQLYLIDDFHKWDYCPYAKIIKEPIMPQWNFEGAHPKIIYKNFYDTVSDFIYAATNLLNDVQNNQTYSDHVKFIVSNGLGYTFTYANFTMNEIVKCEVNRVKHTGNNIEALLMFGFSALGISVLIIAGYIMMVSKKHDEFWNFVLERAQFSLAHLKGSSIDRLFIVHGIDYQSDAGVEAGRSRKKIKSNLHKRYIWRVMIFFAIVASYYLLIYCYLYPNCKENMINRPKLLSNFNIRNSLISRLSVFARETTSPYWSYLLPYSQPSKNPKDSLNETWYELTKKSSELNKKKFLDLMSDELKTKIFEKGSSTLNYLHFGSQSAVFAVKDEIYNILYWQLVATYTLYPFLLKVTEVQNEIRLEFTLADRDSKDVINGQLSVIIYTTVIYSLAVVLLYFLYYLPYLNVQIKQLERFGILPTILSMESE</sequence>
<feature type="domain" description="TmcB/TmcC TPR repeats" evidence="2">
    <location>
        <begin position="453"/>
        <end position="555"/>
    </location>
</feature>
<feature type="transmembrane region" description="Helical" evidence="1">
    <location>
        <begin position="874"/>
        <end position="898"/>
    </location>
</feature>
<feature type="transmembrane region" description="Helical" evidence="1">
    <location>
        <begin position="111"/>
        <end position="134"/>
    </location>
</feature>
<feature type="transmembrane region" description="Helical" evidence="1">
    <location>
        <begin position="54"/>
        <end position="76"/>
    </location>
</feature>
<name>A0AAU9IVA9_9CILI</name>
<keyword evidence="1" id="KW-0812">Transmembrane</keyword>
<evidence type="ECO:0000259" key="2">
    <source>
        <dbReference type="Pfam" id="PF25474"/>
    </source>
</evidence>
<dbReference type="InterPro" id="IPR057352">
    <property type="entry name" value="TPR_TmcB/C"/>
</dbReference>
<reference evidence="3" key="1">
    <citation type="submission" date="2021-09" db="EMBL/GenBank/DDBJ databases">
        <authorList>
            <consortium name="AG Swart"/>
            <person name="Singh M."/>
            <person name="Singh A."/>
            <person name="Seah K."/>
            <person name="Emmerich C."/>
        </authorList>
    </citation>
    <scope>NUCLEOTIDE SEQUENCE</scope>
    <source>
        <strain evidence="3">ATCC30299</strain>
    </source>
</reference>
<feature type="transmembrane region" description="Helical" evidence="1">
    <location>
        <begin position="193"/>
        <end position="220"/>
    </location>
</feature>
<dbReference type="Pfam" id="PF25474">
    <property type="entry name" value="TPR_TmcB"/>
    <property type="match status" value="1"/>
</dbReference>
<comment type="caution">
    <text evidence="3">The sequence shown here is derived from an EMBL/GenBank/DDBJ whole genome shotgun (WGS) entry which is preliminary data.</text>
</comment>
<protein>
    <recommendedName>
        <fullName evidence="2">TmcB/TmcC TPR repeats domain-containing protein</fullName>
    </recommendedName>
</protein>
<keyword evidence="1" id="KW-1133">Transmembrane helix</keyword>
<evidence type="ECO:0000313" key="3">
    <source>
        <dbReference type="EMBL" id="CAG9317123.1"/>
    </source>
</evidence>
<gene>
    <name evidence="3" type="ORF">BSTOLATCC_MIC17744</name>
</gene>
<proteinExistence type="predicted"/>